<evidence type="ECO:0000256" key="2">
    <source>
        <dbReference type="ARBA" id="ARBA00022679"/>
    </source>
</evidence>
<dbReference type="GO" id="GO:0005829">
    <property type="term" value="C:cytosol"/>
    <property type="evidence" value="ECO:0007669"/>
    <property type="project" value="TreeGrafter"/>
</dbReference>
<evidence type="ECO:0000313" key="6">
    <source>
        <dbReference type="Proteomes" id="UP000009231"/>
    </source>
</evidence>
<feature type="binding site" evidence="3">
    <location>
        <position position="50"/>
    </location>
    <ligand>
        <name>phosphate</name>
        <dbReference type="ChEBI" id="CHEBI:43474"/>
    </ligand>
</feature>
<evidence type="ECO:0000259" key="4">
    <source>
        <dbReference type="Pfam" id="PF01048"/>
    </source>
</evidence>
<feature type="binding site" evidence="3">
    <location>
        <begin position="241"/>
        <end position="243"/>
    </location>
    <ligand>
        <name>substrate</name>
    </ligand>
</feature>
<evidence type="ECO:0000313" key="5">
    <source>
        <dbReference type="EMBL" id="AEG18836.1"/>
    </source>
</evidence>
<keyword evidence="3" id="KW-0660">Purine salvage</keyword>
<dbReference type="CDD" id="cd09010">
    <property type="entry name" value="MTAP_SsMTAPII_like_MTIP"/>
    <property type="match status" value="1"/>
</dbReference>
<dbReference type="SUPFAM" id="SSF53167">
    <property type="entry name" value="Purine and uridine phosphorylases"/>
    <property type="match status" value="1"/>
</dbReference>
<name>F6D4H3_METPW</name>
<dbReference type="KEGG" id="mew:MSWAN_1825"/>
<keyword evidence="2 3" id="KW-0808">Transferase</keyword>
<dbReference type="GO" id="GO:0017061">
    <property type="term" value="F:S-methyl-5-thioadenosine phosphorylase activity"/>
    <property type="evidence" value="ECO:0007669"/>
    <property type="project" value="InterPro"/>
</dbReference>
<keyword evidence="6" id="KW-1185">Reference proteome</keyword>
<dbReference type="InterPro" id="IPR000845">
    <property type="entry name" value="Nucleoside_phosphorylase_d"/>
</dbReference>
<feature type="site" description="Important for substrate specificity" evidence="3">
    <location>
        <position position="253"/>
    </location>
</feature>
<dbReference type="NCBIfam" id="TIGR01694">
    <property type="entry name" value="MTAP"/>
    <property type="match status" value="1"/>
</dbReference>
<dbReference type="EMBL" id="CP002772">
    <property type="protein sequence ID" value="AEG18836.1"/>
    <property type="molecule type" value="Genomic_DNA"/>
</dbReference>
<feature type="domain" description="Nucleoside phosphorylase" evidence="4">
    <location>
        <begin position="44"/>
        <end position="275"/>
    </location>
</feature>
<comment type="catalytic activity">
    <reaction evidence="3">
        <text>S-methyl-5'-thioinosine + phosphate = 5-(methylsulfanyl)-alpha-D-ribose 1-phosphate + hypoxanthine</text>
        <dbReference type="Rhea" id="RHEA:30643"/>
        <dbReference type="ChEBI" id="CHEBI:17368"/>
        <dbReference type="ChEBI" id="CHEBI:43474"/>
        <dbReference type="ChEBI" id="CHEBI:48595"/>
        <dbReference type="ChEBI" id="CHEBI:58533"/>
        <dbReference type="EC" id="2.4.2.44"/>
    </reaction>
</comment>
<evidence type="ECO:0000256" key="1">
    <source>
        <dbReference type="ARBA" id="ARBA00022676"/>
    </source>
</evidence>
<comment type="similarity">
    <text evidence="3">Belongs to the PNP/MTAP phosphorylase family. MTAP subfamily.</text>
</comment>
<reference evidence="5 6" key="1">
    <citation type="journal article" date="2014" name="Int. J. Syst. Evol. Microbiol.">
        <title>Methanobacterium paludis sp. nov. and a novel strain of Methanobacterium lacus isolated from northern peatlands.</title>
        <authorList>
            <person name="Cadillo-Quiroz H."/>
            <person name="Brauer S.L."/>
            <person name="Goodson N."/>
            <person name="Yavitt J.B."/>
            <person name="Zinder S.H."/>
        </authorList>
    </citation>
    <scope>NUCLEOTIDE SEQUENCE [LARGE SCALE GENOMIC DNA]</scope>
    <source>
        <strain evidence="6">DSM 25820 / JCM 18151 / SWAN1</strain>
    </source>
</reference>
<dbReference type="Proteomes" id="UP000009231">
    <property type="component" value="Chromosome"/>
</dbReference>
<dbReference type="STRING" id="868131.MSWAN_1825"/>
<comment type="caution">
    <text evidence="3">Lacks conserved residue(s) required for the propagation of feature annotation.</text>
</comment>
<feature type="binding site" evidence="3">
    <location>
        <position position="217"/>
    </location>
    <ligand>
        <name>substrate</name>
    </ligand>
</feature>
<comment type="subunit">
    <text evidence="3">Homotrimer.</text>
</comment>
<feature type="site" description="Important for substrate specificity" evidence="3">
    <location>
        <position position="199"/>
    </location>
</feature>
<feature type="binding site" evidence="3">
    <location>
        <begin position="92"/>
        <end position="93"/>
    </location>
    <ligand>
        <name>phosphate</name>
        <dbReference type="ChEBI" id="CHEBI:43474"/>
    </ligand>
</feature>
<dbReference type="GO" id="GO:0006166">
    <property type="term" value="P:purine ribonucleoside salvage"/>
    <property type="evidence" value="ECO:0007669"/>
    <property type="project" value="UniProtKB-UniRule"/>
</dbReference>
<dbReference type="AlphaFoldDB" id="F6D4H3"/>
<dbReference type="HAMAP" id="MF_01963">
    <property type="entry name" value="MTAP"/>
    <property type="match status" value="1"/>
</dbReference>
<feature type="binding site" evidence="3">
    <location>
        <position position="218"/>
    </location>
    <ligand>
        <name>phosphate</name>
        <dbReference type="ChEBI" id="CHEBI:43474"/>
    </ligand>
</feature>
<protein>
    <recommendedName>
        <fullName evidence="3">Probable S-methyl-5'-thioinosine phosphorylase</fullName>
        <ecNumber evidence="3">2.4.2.44</ecNumber>
    </recommendedName>
    <alternativeName>
        <fullName evidence="3">5'-methylthioinosine phosphorylase</fullName>
        <shortName evidence="3">MTI phosphorylase</shortName>
        <shortName evidence="3">MTIP</shortName>
    </alternativeName>
</protein>
<dbReference type="PANTHER" id="PTHR42679">
    <property type="entry name" value="S-METHYL-5'-THIOADENOSINE PHOSPHORYLASE"/>
    <property type="match status" value="1"/>
</dbReference>
<dbReference type="EC" id="2.4.2.44" evidence="3"/>
<comment type="function">
    <text evidence="3">Catalyzes the reversible phosphorylation of S-methyl-5'-thioinosine (MTI) to hypoxanthine and 5-methylthioribose-1-phosphate. Involved in the breakdown of S-methyl-5'-thioadenosine (MTA), a major by-product of polyamine biosynthesis. Catabolism of (MTA) occurs via deamination to MTI and phosphorolysis to hypoxanthine.</text>
</comment>
<dbReference type="HOGENOM" id="CLU_054456_0_2_2"/>
<dbReference type="NCBIfam" id="NF006599">
    <property type="entry name" value="PRK09136.1"/>
    <property type="match status" value="1"/>
</dbReference>
<keyword evidence="1 3" id="KW-0328">Glycosyltransferase</keyword>
<dbReference type="PANTHER" id="PTHR42679:SF2">
    <property type="entry name" value="S-METHYL-5'-THIOADENOSINE PHOSPHORYLASE"/>
    <property type="match status" value="1"/>
</dbReference>
<gene>
    <name evidence="5" type="ordered locus">MSWAN_1825</name>
</gene>
<dbReference type="UniPathway" id="UPA00606"/>
<comment type="pathway">
    <text evidence="3">Purine metabolism; purine nucleoside salvage.</text>
</comment>
<evidence type="ECO:0000256" key="3">
    <source>
        <dbReference type="HAMAP-Rule" id="MF_01963"/>
    </source>
</evidence>
<dbReference type="GO" id="GO:0019509">
    <property type="term" value="P:L-methionine salvage from methylthioadenosine"/>
    <property type="evidence" value="ECO:0007669"/>
    <property type="project" value="TreeGrafter"/>
</dbReference>
<dbReference type="Gene3D" id="3.40.50.1580">
    <property type="entry name" value="Nucleoside phosphorylase domain"/>
    <property type="match status" value="1"/>
</dbReference>
<organism evidence="5 6">
    <name type="scientific">Methanobacterium paludis (strain DSM 25820 / JCM 18151 / SWAN1)</name>
    <dbReference type="NCBI Taxonomy" id="868131"/>
    <lineage>
        <taxon>Archaea</taxon>
        <taxon>Methanobacteriati</taxon>
        <taxon>Methanobacteriota</taxon>
        <taxon>Methanomada group</taxon>
        <taxon>Methanobacteria</taxon>
        <taxon>Methanobacteriales</taxon>
        <taxon>Methanobacteriaceae</taxon>
        <taxon>Methanobacterium</taxon>
    </lineage>
</organism>
<comment type="miscellaneous">
    <text evidence="3">Although this enzyme belongs to the family of MTA phosphorylases based on sequence homology, it has been shown that conserved amino acid substitutions in the substrate binding pocket convert the substrate specificity of this enzyme from 6-aminopurines to 6-oxopurines.</text>
</comment>
<accession>F6D4H3</accession>
<dbReference type="InterPro" id="IPR010044">
    <property type="entry name" value="MTAP"/>
</dbReference>
<sequence length="304" mass="34009">MDNHSYIHFFYFFKMNHKKNNSFKNQSGKDRNQYKIMVVDADMIGIMGGTGVYEIVEMGEDIEKRVIETPYGESPEISTFKLHDVPVAFMPRHAKGHANPPHMINYRANIYAMKKLGVDQIIATNAVGSLDLAVKPGDFLIPNDFIDFTKTRQFTFYDHKTVHVDVTEPYCPNLRDILISSGDVIGEGVYVCTEGPRFETPAEVEMFRRLGGTVVGMTGLPEAVLARELEMCYASICTVSNYATSIAPGKLTIDEVFEIVETKMKDLRTMVVEAIAKIPSGRSCQCKNALNGAEVENSIEPEDL</sequence>
<dbReference type="InterPro" id="IPR035994">
    <property type="entry name" value="Nucleoside_phosphorylase_sf"/>
</dbReference>
<dbReference type="Pfam" id="PF01048">
    <property type="entry name" value="PNP_UDP_1"/>
    <property type="match status" value="1"/>
</dbReference>
<proteinExistence type="inferred from homology"/>
<dbReference type="eggNOG" id="arCOG01327">
    <property type="taxonomic scope" value="Archaea"/>
</dbReference>